<dbReference type="Pfam" id="PF01799">
    <property type="entry name" value="Fer2_2"/>
    <property type="match status" value="1"/>
</dbReference>
<dbReference type="Pfam" id="PF00111">
    <property type="entry name" value="Fer2"/>
    <property type="match status" value="1"/>
</dbReference>
<evidence type="ECO:0000259" key="5">
    <source>
        <dbReference type="PROSITE" id="PS51085"/>
    </source>
</evidence>
<gene>
    <name evidence="6" type="ORF">ACFS6J_08440</name>
</gene>
<proteinExistence type="predicted"/>
<evidence type="ECO:0000256" key="2">
    <source>
        <dbReference type="ARBA" id="ARBA00022723"/>
    </source>
</evidence>
<evidence type="ECO:0000256" key="1">
    <source>
        <dbReference type="ARBA" id="ARBA00022714"/>
    </source>
</evidence>
<keyword evidence="4" id="KW-0411">Iron-sulfur</keyword>
<dbReference type="SUPFAM" id="SSF54292">
    <property type="entry name" value="2Fe-2S ferredoxin-like"/>
    <property type="match status" value="1"/>
</dbReference>
<dbReference type="CDD" id="cd00207">
    <property type="entry name" value="fer2"/>
    <property type="match status" value="1"/>
</dbReference>
<dbReference type="PANTHER" id="PTHR44379">
    <property type="entry name" value="OXIDOREDUCTASE WITH IRON-SULFUR SUBUNIT"/>
    <property type="match status" value="1"/>
</dbReference>
<evidence type="ECO:0000313" key="6">
    <source>
        <dbReference type="EMBL" id="MFD2961810.1"/>
    </source>
</evidence>
<dbReference type="SUPFAM" id="SSF47741">
    <property type="entry name" value="CO dehydrogenase ISP C-domain like"/>
    <property type="match status" value="1"/>
</dbReference>
<dbReference type="Proteomes" id="UP001597560">
    <property type="component" value="Unassembled WGS sequence"/>
</dbReference>
<accession>A0ABW6B1Y0</accession>
<dbReference type="InterPro" id="IPR012675">
    <property type="entry name" value="Beta-grasp_dom_sf"/>
</dbReference>
<dbReference type="InterPro" id="IPR051452">
    <property type="entry name" value="Diverse_Oxidoreductases"/>
</dbReference>
<dbReference type="PANTHER" id="PTHR44379:SF6">
    <property type="entry name" value="BLR6046 PROTEIN"/>
    <property type="match status" value="1"/>
</dbReference>
<dbReference type="InterPro" id="IPR036884">
    <property type="entry name" value="2Fe-2S-bd_dom_sf"/>
</dbReference>
<dbReference type="EMBL" id="JBHUPA010000003">
    <property type="protein sequence ID" value="MFD2961810.1"/>
    <property type="molecule type" value="Genomic_DNA"/>
</dbReference>
<dbReference type="RefSeq" id="WP_377610075.1">
    <property type="nucleotide sequence ID" value="NZ_JBHUPA010000003.1"/>
</dbReference>
<dbReference type="InterPro" id="IPR036010">
    <property type="entry name" value="2Fe-2S_ferredoxin-like_sf"/>
</dbReference>
<reference evidence="7" key="1">
    <citation type="journal article" date="2019" name="Int. J. Syst. Evol. Microbiol.">
        <title>The Global Catalogue of Microorganisms (GCM) 10K type strain sequencing project: providing services to taxonomists for standard genome sequencing and annotation.</title>
        <authorList>
            <consortium name="The Broad Institute Genomics Platform"/>
            <consortium name="The Broad Institute Genome Sequencing Center for Infectious Disease"/>
            <person name="Wu L."/>
            <person name="Ma J."/>
        </authorList>
    </citation>
    <scope>NUCLEOTIDE SEQUENCE [LARGE SCALE GENOMIC DNA]</scope>
    <source>
        <strain evidence="7">KCTC 23098</strain>
    </source>
</reference>
<evidence type="ECO:0000313" key="7">
    <source>
        <dbReference type="Proteomes" id="UP001597560"/>
    </source>
</evidence>
<keyword evidence="3" id="KW-0408">Iron</keyword>
<keyword evidence="2" id="KW-0479">Metal-binding</keyword>
<dbReference type="Gene3D" id="1.10.150.120">
    <property type="entry name" value="[2Fe-2S]-binding domain"/>
    <property type="match status" value="1"/>
</dbReference>
<dbReference type="InterPro" id="IPR001041">
    <property type="entry name" value="2Fe-2S_ferredoxin-type"/>
</dbReference>
<protein>
    <submittedName>
        <fullName evidence="6">(2Fe-2S)-binding protein</fullName>
    </submittedName>
</protein>
<dbReference type="InterPro" id="IPR002888">
    <property type="entry name" value="2Fe-2S-bd"/>
</dbReference>
<comment type="caution">
    <text evidence="6">The sequence shown here is derived from an EMBL/GenBank/DDBJ whole genome shotgun (WGS) entry which is preliminary data.</text>
</comment>
<evidence type="ECO:0000256" key="3">
    <source>
        <dbReference type="ARBA" id="ARBA00023004"/>
    </source>
</evidence>
<dbReference type="Gene3D" id="3.10.20.30">
    <property type="match status" value="1"/>
</dbReference>
<sequence>MDTINLKVNGKNYLLRVGPETPLLYVLRNNLQLNGPKYGCGVERCGSCMVLIDGIAMPSCKRPCHSLVDSSITTLEGISQGEQLDTIQEAFIKEQAAQCGYCLNGMIIASKALLQKNPNPTDEEIRIALQRVLCRCGSHNRIMRAIRRASLTVKASL</sequence>
<dbReference type="PROSITE" id="PS51085">
    <property type="entry name" value="2FE2S_FER_2"/>
    <property type="match status" value="1"/>
</dbReference>
<evidence type="ECO:0000256" key="4">
    <source>
        <dbReference type="ARBA" id="ARBA00023014"/>
    </source>
</evidence>
<keyword evidence="1" id="KW-0001">2Fe-2S</keyword>
<keyword evidence="7" id="KW-1185">Reference proteome</keyword>
<organism evidence="6 7">
    <name type="scientific">Olivibacter jilunii</name>
    <dbReference type="NCBI Taxonomy" id="985016"/>
    <lineage>
        <taxon>Bacteria</taxon>
        <taxon>Pseudomonadati</taxon>
        <taxon>Bacteroidota</taxon>
        <taxon>Sphingobacteriia</taxon>
        <taxon>Sphingobacteriales</taxon>
        <taxon>Sphingobacteriaceae</taxon>
        <taxon>Olivibacter</taxon>
    </lineage>
</organism>
<name>A0ABW6B1Y0_9SPHI</name>
<feature type="domain" description="2Fe-2S ferredoxin-type" evidence="5">
    <location>
        <begin position="2"/>
        <end position="78"/>
    </location>
</feature>